<protein>
    <submittedName>
        <fullName evidence="1">Uncharacterized protein</fullName>
    </submittedName>
</protein>
<keyword evidence="2" id="KW-1185">Reference proteome</keyword>
<proteinExistence type="predicted"/>
<dbReference type="EMBL" id="JABFUD020000023">
    <property type="protein sequence ID" value="KAI5061306.1"/>
    <property type="molecule type" value="Genomic_DNA"/>
</dbReference>
<accession>A0A9D4U6R2</accession>
<gene>
    <name evidence="1" type="ORF">GOP47_0023811</name>
</gene>
<name>A0A9D4U6R2_ADICA</name>
<comment type="caution">
    <text evidence="1">The sequence shown here is derived from an EMBL/GenBank/DDBJ whole genome shotgun (WGS) entry which is preliminary data.</text>
</comment>
<dbReference type="AlphaFoldDB" id="A0A9D4U6R2"/>
<organism evidence="1 2">
    <name type="scientific">Adiantum capillus-veneris</name>
    <name type="common">Maidenhair fern</name>
    <dbReference type="NCBI Taxonomy" id="13818"/>
    <lineage>
        <taxon>Eukaryota</taxon>
        <taxon>Viridiplantae</taxon>
        <taxon>Streptophyta</taxon>
        <taxon>Embryophyta</taxon>
        <taxon>Tracheophyta</taxon>
        <taxon>Polypodiopsida</taxon>
        <taxon>Polypodiidae</taxon>
        <taxon>Polypodiales</taxon>
        <taxon>Pteridineae</taxon>
        <taxon>Pteridaceae</taxon>
        <taxon>Vittarioideae</taxon>
        <taxon>Adiantum</taxon>
    </lineage>
</organism>
<reference evidence="1" key="1">
    <citation type="submission" date="2021-01" db="EMBL/GenBank/DDBJ databases">
        <title>Adiantum capillus-veneris genome.</title>
        <authorList>
            <person name="Fang Y."/>
            <person name="Liao Q."/>
        </authorList>
    </citation>
    <scope>NUCLEOTIDE SEQUENCE</scope>
    <source>
        <strain evidence="1">H3</strain>
        <tissue evidence="1">Leaf</tissue>
    </source>
</reference>
<evidence type="ECO:0000313" key="2">
    <source>
        <dbReference type="Proteomes" id="UP000886520"/>
    </source>
</evidence>
<dbReference type="Proteomes" id="UP000886520">
    <property type="component" value="Chromosome 23"/>
</dbReference>
<evidence type="ECO:0000313" key="1">
    <source>
        <dbReference type="EMBL" id="KAI5061306.1"/>
    </source>
</evidence>
<sequence length="79" mass="8812">MRLRVHTDCFMIMGGHGTAIKTACSSVSFDMPRILDHLLGGYQGMKEPLVMLVSCKQMVHFMKPQKDRVSFSLLVSPGL</sequence>